<sequence length="598" mass="67427">MDAVFAETDVLDPTGPIEIAPRIWWVGHYLEGDPFQCHVYLIEHGDQSVLFDPGSALTFRHTLRKIEAVTPLSNIRYFVCHHQDPDITGALPLIDQIVCRPDAVLVCHWRAKALIRHYGLELPFWLIEDHEWTLDLGGRRLRFIFTPYAHFPGAFVTFDEASGILFSSDLFGGFTKGFSLFAKDRGYFENLRPFHEHYMPSRDVLQYALTAINAWPVRMIAPQHGSIIPESLVAFMIEQLMNLDCGLFLMSRQNTDLKRLMTLNQALKSITQTMILYRDFQDIAHNLLGIVQELLPALSLEFYARTQEGRWLHLSPDNRYRGRLSDTLPRSIADAFTRAERADAAGEHPAFLTLSEAERDRPTIAVPMASPGTGALESMAVVTLAEAVGHTDDTEDVIAQMVTPLQVAVERETIYRTLDMERQRFYETSIRDPLTNLFTRFYMQETVARLMGIHDRNPDAAIGLVMLDVDHFKQVNDTYGHAQGDVVLKAVADCLMHDVRPGDLPVRLGGEEFAVFVVGTTLARVGDVAERLRRRVAALQFDGPMANRTVTASFGVALRHQGERLESLIERADRALYDAKDGGRNRVCFDQAEMAAVG</sequence>
<gene>
    <name evidence="4" type="ORF">GGD88_002336</name>
</gene>
<dbReference type="EMBL" id="JACIGI010000018">
    <property type="protein sequence ID" value="MBB4286602.1"/>
    <property type="molecule type" value="Genomic_DNA"/>
</dbReference>
<dbReference type="InterPro" id="IPR045761">
    <property type="entry name" value="ODP_dom"/>
</dbReference>
<name>A0A7W6S1T4_9PROT</name>
<dbReference type="InterPro" id="IPR000160">
    <property type="entry name" value="GGDEF_dom"/>
</dbReference>
<dbReference type="Pfam" id="PF19583">
    <property type="entry name" value="ODP"/>
    <property type="match status" value="1"/>
</dbReference>
<dbReference type="InterPro" id="IPR001279">
    <property type="entry name" value="Metallo-B-lactamas"/>
</dbReference>
<dbReference type="InterPro" id="IPR050469">
    <property type="entry name" value="Diguanylate_Cyclase"/>
</dbReference>
<dbReference type="PROSITE" id="PS50887">
    <property type="entry name" value="GGDEF"/>
    <property type="match status" value="1"/>
</dbReference>
<dbReference type="SMART" id="SM00267">
    <property type="entry name" value="GGDEF"/>
    <property type="match status" value="1"/>
</dbReference>
<dbReference type="GO" id="GO:1902201">
    <property type="term" value="P:negative regulation of bacterial-type flagellum-dependent cell motility"/>
    <property type="evidence" value="ECO:0007669"/>
    <property type="project" value="TreeGrafter"/>
</dbReference>
<dbReference type="RefSeq" id="WP_184435577.1">
    <property type="nucleotide sequence ID" value="NZ_JACIGI010000018.1"/>
</dbReference>
<dbReference type="Proteomes" id="UP000555728">
    <property type="component" value="Unassembled WGS sequence"/>
</dbReference>
<accession>A0A7W6S1T4</accession>
<dbReference type="SUPFAM" id="SSF56281">
    <property type="entry name" value="Metallo-hydrolase/oxidoreductase"/>
    <property type="match status" value="1"/>
</dbReference>
<proteinExistence type="predicted"/>
<dbReference type="SMART" id="SM00849">
    <property type="entry name" value="Lactamase_B"/>
    <property type="match status" value="1"/>
</dbReference>
<feature type="domain" description="GGDEF" evidence="3">
    <location>
        <begin position="460"/>
        <end position="592"/>
    </location>
</feature>
<evidence type="ECO:0000256" key="1">
    <source>
        <dbReference type="ARBA" id="ARBA00012528"/>
    </source>
</evidence>
<evidence type="ECO:0000256" key="2">
    <source>
        <dbReference type="ARBA" id="ARBA00034247"/>
    </source>
</evidence>
<reference evidence="4 5" key="1">
    <citation type="submission" date="2020-08" db="EMBL/GenBank/DDBJ databases">
        <title>Genome sequencing of Purple Non-Sulfur Bacteria from various extreme environments.</title>
        <authorList>
            <person name="Mayer M."/>
        </authorList>
    </citation>
    <scope>NUCLEOTIDE SEQUENCE [LARGE SCALE GENOMIC DNA]</scope>
    <source>
        <strain evidence="4 5">JA135</strain>
    </source>
</reference>
<dbReference type="InterPro" id="IPR029787">
    <property type="entry name" value="Nucleotide_cyclase"/>
</dbReference>
<dbReference type="Gene3D" id="3.60.15.10">
    <property type="entry name" value="Ribonuclease Z/Hydroxyacylglutathione hydrolase-like"/>
    <property type="match status" value="1"/>
</dbReference>
<dbReference type="Gene3D" id="3.30.70.270">
    <property type="match status" value="1"/>
</dbReference>
<dbReference type="SUPFAM" id="SSF55073">
    <property type="entry name" value="Nucleotide cyclase"/>
    <property type="match status" value="1"/>
</dbReference>
<dbReference type="FunFam" id="3.30.70.270:FF:000001">
    <property type="entry name" value="Diguanylate cyclase domain protein"/>
    <property type="match status" value="1"/>
</dbReference>
<dbReference type="CDD" id="cd07709">
    <property type="entry name" value="flavodiiron_proteins_MBL-fold"/>
    <property type="match status" value="1"/>
</dbReference>
<dbReference type="GO" id="GO:0043709">
    <property type="term" value="P:cell adhesion involved in single-species biofilm formation"/>
    <property type="evidence" value="ECO:0007669"/>
    <property type="project" value="TreeGrafter"/>
</dbReference>
<dbReference type="GO" id="GO:0005886">
    <property type="term" value="C:plasma membrane"/>
    <property type="evidence" value="ECO:0007669"/>
    <property type="project" value="TreeGrafter"/>
</dbReference>
<dbReference type="AlphaFoldDB" id="A0A7W6S1T4"/>
<dbReference type="CDD" id="cd01949">
    <property type="entry name" value="GGDEF"/>
    <property type="match status" value="1"/>
</dbReference>
<dbReference type="InterPro" id="IPR036866">
    <property type="entry name" value="RibonucZ/Hydroxyglut_hydro"/>
</dbReference>
<comment type="catalytic activity">
    <reaction evidence="2">
        <text>2 GTP = 3',3'-c-di-GMP + 2 diphosphate</text>
        <dbReference type="Rhea" id="RHEA:24898"/>
        <dbReference type="ChEBI" id="CHEBI:33019"/>
        <dbReference type="ChEBI" id="CHEBI:37565"/>
        <dbReference type="ChEBI" id="CHEBI:58805"/>
        <dbReference type="EC" id="2.7.7.65"/>
    </reaction>
</comment>
<keyword evidence="5" id="KW-1185">Reference proteome</keyword>
<comment type="caution">
    <text evidence="4">The sequence shown here is derived from an EMBL/GenBank/DDBJ whole genome shotgun (WGS) entry which is preliminary data.</text>
</comment>
<organism evidence="4 5">
    <name type="scientific">Roseospira goensis</name>
    <dbReference type="NCBI Taxonomy" id="391922"/>
    <lineage>
        <taxon>Bacteria</taxon>
        <taxon>Pseudomonadati</taxon>
        <taxon>Pseudomonadota</taxon>
        <taxon>Alphaproteobacteria</taxon>
        <taxon>Rhodospirillales</taxon>
        <taxon>Rhodospirillaceae</taxon>
        <taxon>Roseospira</taxon>
    </lineage>
</organism>
<dbReference type="GO" id="GO:0052621">
    <property type="term" value="F:diguanylate cyclase activity"/>
    <property type="evidence" value="ECO:0007669"/>
    <property type="project" value="UniProtKB-EC"/>
</dbReference>
<protein>
    <recommendedName>
        <fullName evidence="1">diguanylate cyclase</fullName>
        <ecNumber evidence="1">2.7.7.65</ecNumber>
    </recommendedName>
</protein>
<dbReference type="PANTHER" id="PTHR45138">
    <property type="entry name" value="REGULATORY COMPONENTS OF SENSORY TRANSDUCTION SYSTEM"/>
    <property type="match status" value="1"/>
</dbReference>
<dbReference type="NCBIfam" id="TIGR00254">
    <property type="entry name" value="GGDEF"/>
    <property type="match status" value="1"/>
</dbReference>
<dbReference type="EC" id="2.7.7.65" evidence="1"/>
<evidence type="ECO:0000259" key="3">
    <source>
        <dbReference type="PROSITE" id="PS50887"/>
    </source>
</evidence>
<evidence type="ECO:0000313" key="5">
    <source>
        <dbReference type="Proteomes" id="UP000555728"/>
    </source>
</evidence>
<dbReference type="InterPro" id="IPR043128">
    <property type="entry name" value="Rev_trsase/Diguanyl_cyclase"/>
</dbReference>
<dbReference type="Pfam" id="PF00990">
    <property type="entry name" value="GGDEF"/>
    <property type="match status" value="1"/>
</dbReference>
<dbReference type="PANTHER" id="PTHR45138:SF9">
    <property type="entry name" value="DIGUANYLATE CYCLASE DGCM-RELATED"/>
    <property type="match status" value="1"/>
</dbReference>
<evidence type="ECO:0000313" key="4">
    <source>
        <dbReference type="EMBL" id="MBB4286602.1"/>
    </source>
</evidence>